<evidence type="ECO:0000313" key="2">
    <source>
        <dbReference type="Proteomes" id="UP001595075"/>
    </source>
</evidence>
<protein>
    <submittedName>
        <fullName evidence="1">Uncharacterized protein</fullName>
    </submittedName>
</protein>
<keyword evidence="2" id="KW-1185">Reference proteome</keyword>
<organism evidence="1 2">
    <name type="scientific">Oculimacula yallundae</name>
    <dbReference type="NCBI Taxonomy" id="86028"/>
    <lineage>
        <taxon>Eukaryota</taxon>
        <taxon>Fungi</taxon>
        <taxon>Dikarya</taxon>
        <taxon>Ascomycota</taxon>
        <taxon>Pezizomycotina</taxon>
        <taxon>Leotiomycetes</taxon>
        <taxon>Helotiales</taxon>
        <taxon>Ploettnerulaceae</taxon>
        <taxon>Oculimacula</taxon>
    </lineage>
</organism>
<name>A0ABR4CVH6_9HELO</name>
<accession>A0ABR4CVH6</accession>
<dbReference type="Proteomes" id="UP001595075">
    <property type="component" value="Unassembled WGS sequence"/>
</dbReference>
<sequence>MQTVQVSPDSIKLIDGWSSSCLGHWPTAGALAQLLIVEIQGHSSVHLPFLLSKRSSSVCSASKEYAKSPSPSSLAVPRICHLV</sequence>
<proteinExistence type="predicted"/>
<evidence type="ECO:0000313" key="1">
    <source>
        <dbReference type="EMBL" id="KAL2073768.1"/>
    </source>
</evidence>
<reference evidence="1 2" key="1">
    <citation type="journal article" date="2024" name="Commun. Biol.">
        <title>Comparative genomic analysis of thermophilic fungi reveals convergent evolutionary adaptations and gene losses.</title>
        <authorList>
            <person name="Steindorff A.S."/>
            <person name="Aguilar-Pontes M.V."/>
            <person name="Robinson A.J."/>
            <person name="Andreopoulos B."/>
            <person name="LaButti K."/>
            <person name="Kuo A."/>
            <person name="Mondo S."/>
            <person name="Riley R."/>
            <person name="Otillar R."/>
            <person name="Haridas S."/>
            <person name="Lipzen A."/>
            <person name="Grimwood J."/>
            <person name="Schmutz J."/>
            <person name="Clum A."/>
            <person name="Reid I.D."/>
            <person name="Moisan M.C."/>
            <person name="Butler G."/>
            <person name="Nguyen T.T.M."/>
            <person name="Dewar K."/>
            <person name="Conant G."/>
            <person name="Drula E."/>
            <person name="Henrissat B."/>
            <person name="Hansel C."/>
            <person name="Singer S."/>
            <person name="Hutchinson M.I."/>
            <person name="de Vries R.P."/>
            <person name="Natvig D.O."/>
            <person name="Powell A.J."/>
            <person name="Tsang A."/>
            <person name="Grigoriev I.V."/>
        </authorList>
    </citation>
    <scope>NUCLEOTIDE SEQUENCE [LARGE SCALE GENOMIC DNA]</scope>
    <source>
        <strain evidence="1 2">CBS 494.80</strain>
    </source>
</reference>
<feature type="non-terminal residue" evidence="1">
    <location>
        <position position="83"/>
    </location>
</feature>
<gene>
    <name evidence="1" type="ORF">VTL71DRAFT_11094</name>
</gene>
<dbReference type="EMBL" id="JAZHXI010000003">
    <property type="protein sequence ID" value="KAL2073768.1"/>
    <property type="molecule type" value="Genomic_DNA"/>
</dbReference>
<comment type="caution">
    <text evidence="1">The sequence shown here is derived from an EMBL/GenBank/DDBJ whole genome shotgun (WGS) entry which is preliminary data.</text>
</comment>